<accession>A0AA90VGN0</accession>
<reference evidence="4" key="1">
    <citation type="submission" date="2019-09" db="EMBL/GenBank/DDBJ databases">
        <title>Distinct polysaccharide growth profiles of human intestinal Prevotella copri isolates.</title>
        <authorList>
            <person name="Fehlner-Peach H."/>
            <person name="Magnabosco C."/>
            <person name="Raghavan V."/>
            <person name="Scher J.U."/>
            <person name="Tett A."/>
            <person name="Cox L.M."/>
            <person name="Gottsegen C."/>
            <person name="Watters A."/>
            <person name="Wiltshire- Gordon J.D."/>
            <person name="Segata N."/>
            <person name="Bonneau R."/>
            <person name="Littman D.R."/>
        </authorList>
    </citation>
    <scope>NUCLEOTIDE SEQUENCE [LARGE SCALE GENOMIC DNA]</scope>
    <source>
        <strain evidence="4">iA624</strain>
    </source>
</reference>
<evidence type="ECO:0000313" key="4">
    <source>
        <dbReference type="Proteomes" id="UP000405805"/>
    </source>
</evidence>
<sequence>MQITEDINTGFSQRIKAGEFSNREPARQTELPPLPDTADDNLKSFYEECQTTLASYKQKMAAMEQTVSQASEKMAKKMISSGVEYAADLKTAKDDSQAYMCICLLNHMADNTFDRNDNIHGELSNMILGVITSREQATKEHDEERATQVHVEKGAFYNGVVTNQNIHTNEVVPDLQIDAECKHIKGDK</sequence>
<feature type="region of interest" description="Disordered" evidence="2">
    <location>
        <begin position="1"/>
        <end position="37"/>
    </location>
</feature>
<feature type="compositionally biased region" description="Polar residues" evidence="2">
    <location>
        <begin position="1"/>
        <end position="12"/>
    </location>
</feature>
<feature type="coiled-coil region" evidence="1">
    <location>
        <begin position="46"/>
        <end position="73"/>
    </location>
</feature>
<dbReference type="AlphaFoldDB" id="A0AA90VGN0"/>
<name>A0AA90VGN0_9BACT</name>
<dbReference type="EMBL" id="VZBP01000148">
    <property type="protein sequence ID" value="MQO10364.1"/>
    <property type="molecule type" value="Genomic_DNA"/>
</dbReference>
<evidence type="ECO:0000313" key="3">
    <source>
        <dbReference type="EMBL" id="MQO10364.1"/>
    </source>
</evidence>
<comment type="caution">
    <text evidence="3">The sequence shown here is derived from an EMBL/GenBank/DDBJ whole genome shotgun (WGS) entry which is preliminary data.</text>
</comment>
<proteinExistence type="predicted"/>
<organism evidence="3 4">
    <name type="scientific">Segatella copri</name>
    <dbReference type="NCBI Taxonomy" id="165179"/>
    <lineage>
        <taxon>Bacteria</taxon>
        <taxon>Pseudomonadati</taxon>
        <taxon>Bacteroidota</taxon>
        <taxon>Bacteroidia</taxon>
        <taxon>Bacteroidales</taxon>
        <taxon>Prevotellaceae</taxon>
        <taxon>Segatella</taxon>
    </lineage>
</organism>
<dbReference type="RefSeq" id="WP_194256381.1">
    <property type="nucleotide sequence ID" value="NZ_VZBP01000148.1"/>
</dbReference>
<evidence type="ECO:0000256" key="1">
    <source>
        <dbReference type="SAM" id="Coils"/>
    </source>
</evidence>
<dbReference type="Proteomes" id="UP000405805">
    <property type="component" value="Unassembled WGS sequence"/>
</dbReference>
<keyword evidence="1" id="KW-0175">Coiled coil</keyword>
<gene>
    <name evidence="3" type="ORF">F7D57_11725</name>
</gene>
<evidence type="ECO:0000256" key="2">
    <source>
        <dbReference type="SAM" id="MobiDB-lite"/>
    </source>
</evidence>
<protein>
    <submittedName>
        <fullName evidence="3">Uncharacterized protein</fullName>
    </submittedName>
</protein>